<name>A0A8I2YE35_9AGAM</name>
<protein>
    <recommendedName>
        <fullName evidence="1">STAG domain-containing protein</fullName>
    </recommendedName>
</protein>
<dbReference type="InterPro" id="IPR013721">
    <property type="entry name" value="STAG"/>
</dbReference>
<gene>
    <name evidence="2" type="ORF">JVT61DRAFT_12237</name>
</gene>
<accession>A0A8I2YE35</accession>
<proteinExistence type="predicted"/>
<dbReference type="AlphaFoldDB" id="A0A8I2YE35"/>
<comment type="caution">
    <text evidence="2">The sequence shown here is derived from an EMBL/GenBank/DDBJ whole genome shotgun (WGS) entry which is preliminary data.</text>
</comment>
<keyword evidence="3" id="KW-1185">Reference proteome</keyword>
<organism evidence="2 3">
    <name type="scientific">Boletus reticuloceps</name>
    <dbReference type="NCBI Taxonomy" id="495285"/>
    <lineage>
        <taxon>Eukaryota</taxon>
        <taxon>Fungi</taxon>
        <taxon>Dikarya</taxon>
        <taxon>Basidiomycota</taxon>
        <taxon>Agaricomycotina</taxon>
        <taxon>Agaricomycetes</taxon>
        <taxon>Agaricomycetidae</taxon>
        <taxon>Boletales</taxon>
        <taxon>Boletineae</taxon>
        <taxon>Boletaceae</taxon>
        <taxon>Boletoideae</taxon>
        <taxon>Boletus</taxon>
    </lineage>
</organism>
<dbReference type="EMBL" id="JAGFBS010000054">
    <property type="protein sequence ID" value="KAG6370286.1"/>
    <property type="molecule type" value="Genomic_DNA"/>
</dbReference>
<sequence>MSSSQIRCFRHTATVVALEIENTLCQVAAVVEKESANANASHHKSGKDLDGKAAEVRERRTILAEYLKEIVDG</sequence>
<evidence type="ECO:0000313" key="3">
    <source>
        <dbReference type="Proteomes" id="UP000683000"/>
    </source>
</evidence>
<feature type="domain" description="STAG" evidence="1">
    <location>
        <begin position="1"/>
        <end position="47"/>
    </location>
</feature>
<dbReference type="OrthoDB" id="498590at2759"/>
<dbReference type="Pfam" id="PF08514">
    <property type="entry name" value="STAG"/>
    <property type="match status" value="1"/>
</dbReference>
<evidence type="ECO:0000313" key="2">
    <source>
        <dbReference type="EMBL" id="KAG6370286.1"/>
    </source>
</evidence>
<evidence type="ECO:0000259" key="1">
    <source>
        <dbReference type="Pfam" id="PF08514"/>
    </source>
</evidence>
<reference evidence="2" key="1">
    <citation type="submission" date="2021-03" db="EMBL/GenBank/DDBJ databases">
        <title>Evolutionary innovations through gain and loss of genes in the ectomycorrhizal Boletales.</title>
        <authorList>
            <person name="Wu G."/>
            <person name="Miyauchi S."/>
            <person name="Morin E."/>
            <person name="Yang Z.-L."/>
            <person name="Xu J."/>
            <person name="Martin F.M."/>
        </authorList>
    </citation>
    <scope>NUCLEOTIDE SEQUENCE</scope>
    <source>
        <strain evidence="2">BR01</strain>
    </source>
</reference>
<dbReference type="Proteomes" id="UP000683000">
    <property type="component" value="Unassembled WGS sequence"/>
</dbReference>